<feature type="compositionally biased region" description="Gly residues" evidence="1">
    <location>
        <begin position="266"/>
        <end position="281"/>
    </location>
</feature>
<feature type="region of interest" description="Disordered" evidence="1">
    <location>
        <begin position="1"/>
        <end position="20"/>
    </location>
</feature>
<evidence type="ECO:0000313" key="3">
    <source>
        <dbReference type="Proteomes" id="UP000500953"/>
    </source>
</evidence>
<evidence type="ECO:0008006" key="4">
    <source>
        <dbReference type="Google" id="ProtNLM"/>
    </source>
</evidence>
<sequence length="464" mass="46420">MAGPSDPGQNPQAPFVPLPTQINFFPGQMPGMMSPEDFAKAQEAQRKVADSQGRSREEDGRLKAGADPDYVKTADRFGDKSLEDLIAAVHGDGSGKGGLDSAGLQGMRKTWFEACSDLENLSTFNLLGMNNIFNHGLWQGASGSAAQAASERFARAANEIGQVFGSVSQRMDALAWAADAVKLAVPKTVPQTVLTPNPDNPLESLLPGVVNPDYQHAQETARKNARDAAVHALESLYTPSFPPAGAGVPAYIPVPQIGGGADDRAAGGGGGNGAGTGGQASGSGNESGQPSTGDPHTPGSDQNNPAQTDPAAAGGSSSPAAQTKPSTFGSTGLPGDPTGTSTTPAGLGAGSTGGPPGSGSGGFGGIGGLGGGSRPGSPGASRPGSPTGAPGVDSRAAAAARGAAGTMGPMAPGAAGKRKEGEEDREHRIPDYLRGVQPEWLEGLRGHDGVIGGDLVRNDDDPAR</sequence>
<proteinExistence type="predicted"/>
<dbReference type="Proteomes" id="UP000500953">
    <property type="component" value="Chromosome"/>
</dbReference>
<reference evidence="2 3" key="1">
    <citation type="journal article" date="2019" name="ACS Chem. Biol.">
        <title>Identification and Mobilization of a Cryptic Antibiotic Biosynthesis Gene Locus from a Human-Pathogenic Nocardia Isolate.</title>
        <authorList>
            <person name="Herisse M."/>
            <person name="Ishida K."/>
            <person name="Porter J.L."/>
            <person name="Howden B."/>
            <person name="Hertweck C."/>
            <person name="Stinear T.P."/>
            <person name="Pidot S.J."/>
        </authorList>
    </citation>
    <scope>NUCLEOTIDE SEQUENCE [LARGE SCALE GENOMIC DNA]</scope>
    <source>
        <strain evidence="2 3">AUSMDU00012715</strain>
    </source>
</reference>
<feature type="region of interest" description="Disordered" evidence="1">
    <location>
        <begin position="25"/>
        <end position="66"/>
    </location>
</feature>
<dbReference type="RefSeq" id="WP_167486078.1">
    <property type="nucleotide sequence ID" value="NZ_CP046173.1"/>
</dbReference>
<feature type="region of interest" description="Disordered" evidence="1">
    <location>
        <begin position="259"/>
        <end position="431"/>
    </location>
</feature>
<feature type="compositionally biased region" description="Basic and acidic residues" evidence="1">
    <location>
        <begin position="37"/>
        <end position="66"/>
    </location>
</feature>
<feature type="region of interest" description="Disordered" evidence="1">
    <location>
        <begin position="445"/>
        <end position="464"/>
    </location>
</feature>
<dbReference type="EMBL" id="CP046173">
    <property type="protein sequence ID" value="QIS18757.1"/>
    <property type="molecule type" value="Genomic_DNA"/>
</dbReference>
<accession>A0A6G9Z070</accession>
<gene>
    <name evidence="2" type="ORF">F6W96_11100</name>
</gene>
<feature type="compositionally biased region" description="Low complexity" evidence="1">
    <location>
        <begin position="337"/>
        <end position="346"/>
    </location>
</feature>
<protein>
    <recommendedName>
        <fullName evidence="4">PPE domain-containing protein</fullName>
    </recommendedName>
</protein>
<feature type="compositionally biased region" description="Gly residues" evidence="1">
    <location>
        <begin position="347"/>
        <end position="374"/>
    </location>
</feature>
<feature type="compositionally biased region" description="Basic and acidic residues" evidence="1">
    <location>
        <begin position="417"/>
        <end position="431"/>
    </location>
</feature>
<evidence type="ECO:0000313" key="2">
    <source>
        <dbReference type="EMBL" id="QIS18757.1"/>
    </source>
</evidence>
<name>A0A6G9Z070_9NOCA</name>
<dbReference type="AlphaFoldDB" id="A0A6G9Z070"/>
<feature type="compositionally biased region" description="Low complexity" evidence="1">
    <location>
        <begin position="375"/>
        <end position="415"/>
    </location>
</feature>
<feature type="compositionally biased region" description="Low complexity" evidence="1">
    <location>
        <begin position="310"/>
        <end position="321"/>
    </location>
</feature>
<organism evidence="2 3">
    <name type="scientific">Nocardia terpenica</name>
    <dbReference type="NCBI Taxonomy" id="455432"/>
    <lineage>
        <taxon>Bacteria</taxon>
        <taxon>Bacillati</taxon>
        <taxon>Actinomycetota</taxon>
        <taxon>Actinomycetes</taxon>
        <taxon>Mycobacteriales</taxon>
        <taxon>Nocardiaceae</taxon>
        <taxon>Nocardia</taxon>
    </lineage>
</organism>
<evidence type="ECO:0000256" key="1">
    <source>
        <dbReference type="SAM" id="MobiDB-lite"/>
    </source>
</evidence>
<feature type="compositionally biased region" description="Polar residues" evidence="1">
    <location>
        <begin position="286"/>
        <end position="307"/>
    </location>
</feature>